<dbReference type="AlphaFoldDB" id="A0A0M0JA01"/>
<dbReference type="OrthoDB" id="408694at2759"/>
<keyword evidence="2" id="KW-1185">Reference proteome</keyword>
<gene>
    <name evidence="1" type="ORF">Ctob_011092</name>
</gene>
<evidence type="ECO:0000313" key="1">
    <source>
        <dbReference type="EMBL" id="KOO23429.1"/>
    </source>
</evidence>
<accession>A0A0M0JA01</accession>
<proteinExistence type="predicted"/>
<comment type="caution">
    <text evidence="1">The sequence shown here is derived from an EMBL/GenBank/DDBJ whole genome shotgun (WGS) entry which is preliminary data.</text>
</comment>
<feature type="non-terminal residue" evidence="1">
    <location>
        <position position="432"/>
    </location>
</feature>
<dbReference type="Proteomes" id="UP000037460">
    <property type="component" value="Unassembled WGS sequence"/>
</dbReference>
<evidence type="ECO:0000313" key="2">
    <source>
        <dbReference type="Proteomes" id="UP000037460"/>
    </source>
</evidence>
<reference evidence="2" key="1">
    <citation type="journal article" date="2015" name="PLoS Genet.">
        <title>Genome Sequence and Transcriptome Analyses of Chrysochromulina tobin: Metabolic Tools for Enhanced Algal Fitness in the Prominent Order Prymnesiales (Haptophyceae).</title>
        <authorList>
            <person name="Hovde B.T."/>
            <person name="Deodato C.R."/>
            <person name="Hunsperger H.M."/>
            <person name="Ryken S.A."/>
            <person name="Yost W."/>
            <person name="Jha R.K."/>
            <person name="Patterson J."/>
            <person name="Monnat R.J. Jr."/>
            <person name="Barlow S.B."/>
            <person name="Starkenburg S.R."/>
            <person name="Cattolico R.A."/>
        </authorList>
    </citation>
    <scope>NUCLEOTIDE SEQUENCE</scope>
    <source>
        <strain evidence="2">CCMP291</strain>
    </source>
</reference>
<protein>
    <submittedName>
        <fullName evidence="1">Uncharacterized protein</fullName>
    </submittedName>
</protein>
<name>A0A0M0JA01_9EUKA</name>
<sequence>MPHLSVKKILDSDPAVRDAMNRGNFLTFMQGVSQPKYIDMTFSDADLVLGDLLNNFYADHIVYNTFFAAQGATVAEVLKVSSTLPELAEKVHGLGVGIGLIQFHSVTAKELRCRLELDSKIENVLQPTWKALAPHSTLRVFLALETGACVHSNLDCGAILSHSENDACRTELTSDEIRERLHPWFGAARYVNHTTRDISLKAWPFYRQDRKTSEERSTRLQHHLSQFAHMRTCAQLIEESEVAQGRHYDMILKMRDNTIAVSPFALGARVPTWPQTKDCGKFNWRGYQDKVMLVPRRHTDAAMRAPAEEFFLHVGLGRTRGPWGAGIRNSEQLLKAVLDKRGVRVQQLDAQQMPLIDGRCSGRGGEASGQRRKSYCLVEENKDCRPATWTRDVKPCDCERNVTSEVKALHGARFRARKCKSPKGIWKLVCEQ</sequence>
<dbReference type="EMBL" id="JWZX01003193">
    <property type="protein sequence ID" value="KOO23429.1"/>
    <property type="molecule type" value="Genomic_DNA"/>
</dbReference>
<organism evidence="1 2">
    <name type="scientific">Chrysochromulina tobinii</name>
    <dbReference type="NCBI Taxonomy" id="1460289"/>
    <lineage>
        <taxon>Eukaryota</taxon>
        <taxon>Haptista</taxon>
        <taxon>Haptophyta</taxon>
        <taxon>Prymnesiophyceae</taxon>
        <taxon>Prymnesiales</taxon>
        <taxon>Chrysochromulinaceae</taxon>
        <taxon>Chrysochromulina</taxon>
    </lineage>
</organism>